<reference evidence="1 2" key="1">
    <citation type="journal article" date="2019" name="Int. J. Syst. Evol. Microbiol.">
        <title>The Global Catalogue of Microorganisms (GCM) 10K type strain sequencing project: providing services to taxonomists for standard genome sequencing and annotation.</title>
        <authorList>
            <consortium name="The Broad Institute Genomics Platform"/>
            <consortium name="The Broad Institute Genome Sequencing Center for Infectious Disease"/>
            <person name="Wu L."/>
            <person name="Ma J."/>
        </authorList>
    </citation>
    <scope>NUCLEOTIDE SEQUENCE [LARGE SCALE GENOMIC DNA]</scope>
    <source>
        <strain evidence="1 2">JCM 12393</strain>
    </source>
</reference>
<dbReference type="EMBL" id="BAAAKJ010000196">
    <property type="protein sequence ID" value="GAA1397887.1"/>
    <property type="molecule type" value="Genomic_DNA"/>
</dbReference>
<dbReference type="Proteomes" id="UP001499863">
    <property type="component" value="Unassembled WGS sequence"/>
</dbReference>
<accession>A0ABN1Y4N1</accession>
<evidence type="ECO:0000313" key="1">
    <source>
        <dbReference type="EMBL" id="GAA1397887.1"/>
    </source>
</evidence>
<name>A0ABN1Y4N1_9ACTN</name>
<organism evidence="1 2">
    <name type="scientific">Kitasatospora putterlickiae</name>
    <dbReference type="NCBI Taxonomy" id="221725"/>
    <lineage>
        <taxon>Bacteria</taxon>
        <taxon>Bacillati</taxon>
        <taxon>Actinomycetota</taxon>
        <taxon>Actinomycetes</taxon>
        <taxon>Kitasatosporales</taxon>
        <taxon>Streptomycetaceae</taxon>
        <taxon>Kitasatospora</taxon>
    </lineage>
</organism>
<comment type="caution">
    <text evidence="1">The sequence shown here is derived from an EMBL/GenBank/DDBJ whole genome shotgun (WGS) entry which is preliminary data.</text>
</comment>
<gene>
    <name evidence="1" type="ORF">GCM10009639_35740</name>
</gene>
<evidence type="ECO:0000313" key="2">
    <source>
        <dbReference type="Proteomes" id="UP001499863"/>
    </source>
</evidence>
<protein>
    <submittedName>
        <fullName evidence="1">Uncharacterized protein</fullName>
    </submittedName>
</protein>
<sequence>MHDARRHGATVLALDGAGADDLAGVAHRRLAVGTAEEEPFDLAQHLVGLAAGQRPDRRAAWHRLAALAGRLAAGPTVSRW</sequence>
<proteinExistence type="predicted"/>
<keyword evidence="2" id="KW-1185">Reference proteome</keyword>